<dbReference type="EMBL" id="SRLO01000012">
    <property type="protein sequence ID" value="TNN86901.1"/>
    <property type="molecule type" value="Genomic_DNA"/>
</dbReference>
<sequence>MHVLVWMGGAHLDRRQMVAVERLQGCKRREEEVTLRLSASRTITADRKTERIKYGWDARRCGIRVARLTLPAAPGGAVWATWAPPPTELIHSALPDPSVVVTLS</sequence>
<keyword evidence="2" id="KW-1185">Reference proteome</keyword>
<evidence type="ECO:0000313" key="1">
    <source>
        <dbReference type="EMBL" id="TNN86901.1"/>
    </source>
</evidence>
<comment type="caution">
    <text evidence="1">The sequence shown here is derived from an EMBL/GenBank/DDBJ whole genome shotgun (WGS) entry which is preliminary data.</text>
</comment>
<dbReference type="Proteomes" id="UP000314294">
    <property type="component" value="Unassembled WGS sequence"/>
</dbReference>
<evidence type="ECO:0000313" key="2">
    <source>
        <dbReference type="Proteomes" id="UP000314294"/>
    </source>
</evidence>
<dbReference type="AlphaFoldDB" id="A0A4Z2JAD6"/>
<protein>
    <submittedName>
        <fullName evidence="1">Uncharacterized protein</fullName>
    </submittedName>
</protein>
<proteinExistence type="predicted"/>
<gene>
    <name evidence="1" type="ORF">EYF80_002656</name>
</gene>
<name>A0A4Z2JAD6_9TELE</name>
<accession>A0A4Z2JAD6</accession>
<organism evidence="1 2">
    <name type="scientific">Liparis tanakae</name>
    <name type="common">Tanaka's snailfish</name>
    <dbReference type="NCBI Taxonomy" id="230148"/>
    <lineage>
        <taxon>Eukaryota</taxon>
        <taxon>Metazoa</taxon>
        <taxon>Chordata</taxon>
        <taxon>Craniata</taxon>
        <taxon>Vertebrata</taxon>
        <taxon>Euteleostomi</taxon>
        <taxon>Actinopterygii</taxon>
        <taxon>Neopterygii</taxon>
        <taxon>Teleostei</taxon>
        <taxon>Neoteleostei</taxon>
        <taxon>Acanthomorphata</taxon>
        <taxon>Eupercaria</taxon>
        <taxon>Perciformes</taxon>
        <taxon>Cottioidei</taxon>
        <taxon>Cottales</taxon>
        <taxon>Liparidae</taxon>
        <taxon>Liparis</taxon>
    </lineage>
</organism>
<reference evidence="1 2" key="1">
    <citation type="submission" date="2019-03" db="EMBL/GenBank/DDBJ databases">
        <title>First draft genome of Liparis tanakae, snailfish: a comprehensive survey of snailfish specific genes.</title>
        <authorList>
            <person name="Kim W."/>
            <person name="Song I."/>
            <person name="Jeong J.-H."/>
            <person name="Kim D."/>
            <person name="Kim S."/>
            <person name="Ryu S."/>
            <person name="Song J.Y."/>
            <person name="Lee S.K."/>
        </authorList>
    </citation>
    <scope>NUCLEOTIDE SEQUENCE [LARGE SCALE GENOMIC DNA]</scope>
    <source>
        <tissue evidence="1">Muscle</tissue>
    </source>
</reference>